<reference evidence="1 2" key="1">
    <citation type="submission" date="2021-06" db="EMBL/GenBank/DDBJ databases">
        <title>Caerostris darwini draft genome.</title>
        <authorList>
            <person name="Kono N."/>
            <person name="Arakawa K."/>
        </authorList>
    </citation>
    <scope>NUCLEOTIDE SEQUENCE [LARGE SCALE GENOMIC DNA]</scope>
</reference>
<organism evidence="1 2">
    <name type="scientific">Caerostris darwini</name>
    <dbReference type="NCBI Taxonomy" id="1538125"/>
    <lineage>
        <taxon>Eukaryota</taxon>
        <taxon>Metazoa</taxon>
        <taxon>Ecdysozoa</taxon>
        <taxon>Arthropoda</taxon>
        <taxon>Chelicerata</taxon>
        <taxon>Arachnida</taxon>
        <taxon>Araneae</taxon>
        <taxon>Araneomorphae</taxon>
        <taxon>Entelegynae</taxon>
        <taxon>Araneoidea</taxon>
        <taxon>Araneidae</taxon>
        <taxon>Caerostris</taxon>
    </lineage>
</organism>
<protein>
    <submittedName>
        <fullName evidence="1">Uncharacterized protein</fullName>
    </submittedName>
</protein>
<name>A0AAV4PVF9_9ARAC</name>
<proteinExistence type="predicted"/>
<gene>
    <name evidence="1" type="ORF">CDAR_547151</name>
</gene>
<sequence>MGPAKRNKRNAIFKIKVIEFTKENGNLAEARMFDVSERKMNRQLLICLGTKCALHKGVTKWSILEESVANWVLENCQNGFIVTRKVYAYLP</sequence>
<evidence type="ECO:0000313" key="2">
    <source>
        <dbReference type="Proteomes" id="UP001054837"/>
    </source>
</evidence>
<dbReference type="EMBL" id="BPLQ01003274">
    <property type="protein sequence ID" value="GIX99162.1"/>
    <property type="molecule type" value="Genomic_DNA"/>
</dbReference>
<comment type="caution">
    <text evidence="1">The sequence shown here is derived from an EMBL/GenBank/DDBJ whole genome shotgun (WGS) entry which is preliminary data.</text>
</comment>
<accession>A0AAV4PVF9</accession>
<dbReference type="Proteomes" id="UP001054837">
    <property type="component" value="Unassembled WGS sequence"/>
</dbReference>
<evidence type="ECO:0000313" key="1">
    <source>
        <dbReference type="EMBL" id="GIX99162.1"/>
    </source>
</evidence>
<keyword evidence="2" id="KW-1185">Reference proteome</keyword>
<dbReference type="AlphaFoldDB" id="A0AAV4PVF9"/>